<comment type="caution">
    <text evidence="3">The sequence shown here is derived from an EMBL/GenBank/DDBJ whole genome shotgun (WGS) entry which is preliminary data.</text>
</comment>
<evidence type="ECO:0000259" key="2">
    <source>
        <dbReference type="Pfam" id="PF05193"/>
    </source>
</evidence>
<dbReference type="EC" id="3.4.24.-" evidence="3"/>
<sequence length="408" mass="45311">MKILNLNVKNIEIPVVFESSNSLEVANLKLVFKVAGACKNKKSGLARLAANMLNEGTKTMGSVAFARELESRAISLDVSAGFETFGIDISCLKEHFSFALSSLEKLLRDPNLTDECLAKCKTITLGEISNNQNDNDYLARCGLYKMLYNGTNLAEPTIGTSKSLQDISLKDISEFLSLHMDLSNLFIVFGGDVKADELDELKSALSVLNVGSKRELEIYKTSDKCETSIITKQSEQAYIYFGSPFNVAKDERFKASVAMFVLGESGFGSRIMEEIRVKRGLAYAAYARGIYGLSSTQVFGYLQTKNESKDEAISVVRAEFEKFIKNGVSKSELLQAKKFLLGSLPLRLETLFKRLNIAQDEFYKGEKLGSFIQELKKIEQLTQDELNSFISSHSEIGKLSFCVLFDGK</sequence>
<dbReference type="GO" id="GO:0008233">
    <property type="term" value="F:peptidase activity"/>
    <property type="evidence" value="ECO:0007669"/>
    <property type="project" value="UniProtKB-KW"/>
</dbReference>
<dbReference type="Proteomes" id="UP000789359">
    <property type="component" value="Unassembled WGS sequence"/>
</dbReference>
<feature type="domain" description="Peptidase M16 C-terminal" evidence="2">
    <location>
        <begin position="166"/>
        <end position="338"/>
    </location>
</feature>
<keyword evidence="3" id="KW-0645">Protease</keyword>
<gene>
    <name evidence="3" type="ORF">LMG8286_00847</name>
</gene>
<dbReference type="InterPro" id="IPR011765">
    <property type="entry name" value="Pept_M16_N"/>
</dbReference>
<dbReference type="InterPro" id="IPR050361">
    <property type="entry name" value="MPP/UQCRC_Complex"/>
</dbReference>
<keyword evidence="3" id="KW-0378">Hydrolase</keyword>
<dbReference type="SUPFAM" id="SSF63411">
    <property type="entry name" value="LuxS/MPP-like metallohydrolase"/>
    <property type="match status" value="2"/>
</dbReference>
<dbReference type="PANTHER" id="PTHR11851:SF225">
    <property type="entry name" value="NON-PEPTIDASE HOMOLOG YMXG"/>
    <property type="match status" value="1"/>
</dbReference>
<dbReference type="InterPro" id="IPR007863">
    <property type="entry name" value="Peptidase_M16_C"/>
</dbReference>
<dbReference type="GO" id="GO:0006508">
    <property type="term" value="P:proteolysis"/>
    <property type="evidence" value="ECO:0007669"/>
    <property type="project" value="UniProtKB-KW"/>
</dbReference>
<keyword evidence="4" id="KW-1185">Reference proteome</keyword>
<protein>
    <submittedName>
        <fullName evidence="3">Zinc protease</fullName>
        <ecNumber evidence="3">3.4.24.-</ecNumber>
    </submittedName>
</protein>
<dbReference type="InterPro" id="IPR011249">
    <property type="entry name" value="Metalloenz_LuxS/M16"/>
</dbReference>
<feature type="domain" description="Peptidase M16 N-terminal" evidence="1">
    <location>
        <begin position="15"/>
        <end position="160"/>
    </location>
</feature>
<reference evidence="3 4" key="1">
    <citation type="submission" date="2020-11" db="EMBL/GenBank/DDBJ databases">
        <authorList>
            <person name="Peeters C."/>
        </authorList>
    </citation>
    <scope>NUCLEOTIDE SEQUENCE [LARGE SCALE GENOMIC DNA]</scope>
    <source>
        <strain evidence="3 4">LMG 8286</strain>
    </source>
</reference>
<dbReference type="Pfam" id="PF00675">
    <property type="entry name" value="Peptidase_M16"/>
    <property type="match status" value="1"/>
</dbReference>
<name>A0ABM8Q398_9BACT</name>
<dbReference type="EMBL" id="CAJHOE010000001">
    <property type="protein sequence ID" value="CAD7287216.1"/>
    <property type="molecule type" value="Genomic_DNA"/>
</dbReference>
<dbReference type="RefSeq" id="WP_230056601.1">
    <property type="nucleotide sequence ID" value="NZ_CAJHOE010000001.1"/>
</dbReference>
<dbReference type="Pfam" id="PF05193">
    <property type="entry name" value="Peptidase_M16_C"/>
    <property type="match status" value="1"/>
</dbReference>
<evidence type="ECO:0000259" key="1">
    <source>
        <dbReference type="Pfam" id="PF00675"/>
    </source>
</evidence>
<organism evidence="3 4">
    <name type="scientific">Campylobacter suis</name>
    <dbReference type="NCBI Taxonomy" id="2790657"/>
    <lineage>
        <taxon>Bacteria</taxon>
        <taxon>Pseudomonadati</taxon>
        <taxon>Campylobacterota</taxon>
        <taxon>Epsilonproteobacteria</taxon>
        <taxon>Campylobacterales</taxon>
        <taxon>Campylobacteraceae</taxon>
        <taxon>Campylobacter</taxon>
    </lineage>
</organism>
<dbReference type="PANTHER" id="PTHR11851">
    <property type="entry name" value="METALLOPROTEASE"/>
    <property type="match status" value="1"/>
</dbReference>
<proteinExistence type="predicted"/>
<dbReference type="Gene3D" id="3.30.830.10">
    <property type="entry name" value="Metalloenzyme, LuxS/M16 peptidase-like"/>
    <property type="match status" value="2"/>
</dbReference>
<evidence type="ECO:0000313" key="3">
    <source>
        <dbReference type="EMBL" id="CAD7287216.1"/>
    </source>
</evidence>
<accession>A0ABM8Q398</accession>
<evidence type="ECO:0000313" key="4">
    <source>
        <dbReference type="Proteomes" id="UP000789359"/>
    </source>
</evidence>